<gene>
    <name evidence="2" type="ORF">HNR30_002115</name>
</gene>
<evidence type="ECO:0000313" key="3">
    <source>
        <dbReference type="Proteomes" id="UP000530928"/>
    </source>
</evidence>
<keyword evidence="3" id="KW-1185">Reference proteome</keyword>
<name>A0A7W0CGU7_9ACTN</name>
<evidence type="ECO:0000313" key="2">
    <source>
        <dbReference type="EMBL" id="MBA2890774.1"/>
    </source>
</evidence>
<evidence type="ECO:0000256" key="1">
    <source>
        <dbReference type="SAM" id="MobiDB-lite"/>
    </source>
</evidence>
<dbReference type="AlphaFoldDB" id="A0A7W0CGU7"/>
<dbReference type="Proteomes" id="UP000530928">
    <property type="component" value="Unassembled WGS sequence"/>
</dbReference>
<feature type="region of interest" description="Disordered" evidence="1">
    <location>
        <begin position="65"/>
        <end position="85"/>
    </location>
</feature>
<comment type="caution">
    <text evidence="2">The sequence shown here is derived from an EMBL/GenBank/DDBJ whole genome shotgun (WGS) entry which is preliminary data.</text>
</comment>
<organism evidence="2 3">
    <name type="scientific">Nonomuraea soli</name>
    <dbReference type="NCBI Taxonomy" id="1032476"/>
    <lineage>
        <taxon>Bacteria</taxon>
        <taxon>Bacillati</taxon>
        <taxon>Actinomycetota</taxon>
        <taxon>Actinomycetes</taxon>
        <taxon>Streptosporangiales</taxon>
        <taxon>Streptosporangiaceae</taxon>
        <taxon>Nonomuraea</taxon>
    </lineage>
</organism>
<reference evidence="2 3" key="1">
    <citation type="submission" date="2020-07" db="EMBL/GenBank/DDBJ databases">
        <title>Genomic Encyclopedia of Type Strains, Phase IV (KMG-IV): sequencing the most valuable type-strain genomes for metagenomic binning, comparative biology and taxonomic classification.</title>
        <authorList>
            <person name="Goeker M."/>
        </authorList>
    </citation>
    <scope>NUCLEOTIDE SEQUENCE [LARGE SCALE GENOMIC DNA]</scope>
    <source>
        <strain evidence="2 3">DSM 45533</strain>
    </source>
</reference>
<sequence>MSLMILAGYARVSDRDRASGRMAASYAPPAARSAQVNAPRPRWHRSGHSALYNHRDGFRVLDRDDSGVDGVGRVPGHRRGIRERGAWGATARSQLQDHVIAAGNCGTGGRADL</sequence>
<accession>A0A7W0CGU7</accession>
<protein>
    <submittedName>
        <fullName evidence="2">Uncharacterized protein</fullName>
    </submittedName>
</protein>
<feature type="region of interest" description="Disordered" evidence="1">
    <location>
        <begin position="18"/>
        <end position="48"/>
    </location>
</feature>
<feature type="compositionally biased region" description="Low complexity" evidence="1">
    <location>
        <begin position="23"/>
        <end position="34"/>
    </location>
</feature>
<dbReference type="EMBL" id="JACDUR010000002">
    <property type="protein sequence ID" value="MBA2890774.1"/>
    <property type="molecule type" value="Genomic_DNA"/>
</dbReference>
<proteinExistence type="predicted"/>